<organism evidence="2 3">
    <name type="scientific">Strongylus vulgaris</name>
    <name type="common">Blood worm</name>
    <dbReference type="NCBI Taxonomy" id="40348"/>
    <lineage>
        <taxon>Eukaryota</taxon>
        <taxon>Metazoa</taxon>
        <taxon>Ecdysozoa</taxon>
        <taxon>Nematoda</taxon>
        <taxon>Chromadorea</taxon>
        <taxon>Rhabditida</taxon>
        <taxon>Rhabditina</taxon>
        <taxon>Rhabditomorpha</taxon>
        <taxon>Strongyloidea</taxon>
        <taxon>Strongylidae</taxon>
        <taxon>Strongylus</taxon>
    </lineage>
</organism>
<evidence type="ECO:0000256" key="1">
    <source>
        <dbReference type="SAM" id="MobiDB-lite"/>
    </source>
</evidence>
<accession>A0A3P7JY00</accession>
<reference evidence="2 3" key="1">
    <citation type="submission" date="2018-11" db="EMBL/GenBank/DDBJ databases">
        <authorList>
            <consortium name="Pathogen Informatics"/>
        </authorList>
    </citation>
    <scope>NUCLEOTIDE SEQUENCE [LARGE SCALE GENOMIC DNA]</scope>
</reference>
<proteinExistence type="predicted"/>
<feature type="region of interest" description="Disordered" evidence="1">
    <location>
        <begin position="1"/>
        <end position="63"/>
    </location>
</feature>
<evidence type="ECO:0000313" key="3">
    <source>
        <dbReference type="Proteomes" id="UP000270094"/>
    </source>
</evidence>
<dbReference type="Proteomes" id="UP000270094">
    <property type="component" value="Unassembled WGS sequence"/>
</dbReference>
<sequence length="99" mass="10593">METANPKILTPPPVTNLTGAHESGETSGSGDCQSYGECDEQQPQCSGQQNNEQEEKSTAEGSAADVLDVRAAAQAKKKPGLRLSVQLLFKFILNVAFKR</sequence>
<gene>
    <name evidence="2" type="ORF">SVUK_LOCUS16165</name>
</gene>
<protein>
    <submittedName>
        <fullName evidence="2">Uncharacterized protein</fullName>
    </submittedName>
</protein>
<name>A0A3P7JY00_STRVU</name>
<dbReference type="AlphaFoldDB" id="A0A3P7JY00"/>
<dbReference type="EMBL" id="UYYB01111663">
    <property type="protein sequence ID" value="VDM81167.1"/>
    <property type="molecule type" value="Genomic_DNA"/>
</dbReference>
<feature type="compositionally biased region" description="Polar residues" evidence="1">
    <location>
        <begin position="41"/>
        <end position="51"/>
    </location>
</feature>
<keyword evidence="3" id="KW-1185">Reference proteome</keyword>
<evidence type="ECO:0000313" key="2">
    <source>
        <dbReference type="EMBL" id="VDM81167.1"/>
    </source>
</evidence>